<sequence length="308" mass="35290">MKNSVDDLKRTYSDIKIPDNLDETINRAISKGENDMKKNTRNKKRIVNGLVSVAASIGIFTLGINVSPSFAHSLEDIPVLGTLVNILQFNNGKSQGGKVTDGIDVNFISLDQENKSDIITINFSGFDKESEQIAPHFNVDYKKAPYTMEFSISGARGFSAKEYFEELKKSKYIKDVYELITLDDSQQRFNIVFNQPVNFKVEEYKNPAYVQIKISENTEKVIEQKLYSIRTSSYEQGEEFASLEEVLFEIENLRVLKDNKGTYLYELGQYSSDEEAKTKLKDYQNILKDNGKLYIEERNLNQIPKNMK</sequence>
<dbReference type="AlphaFoldDB" id="K0AXY9"/>
<reference evidence="1 2" key="1">
    <citation type="journal article" date="2012" name="PLoS ONE">
        <title>The purine-utilizing bacterium Clostridium acidurici 9a: a genome-guided metabolic reconsideration.</title>
        <authorList>
            <person name="Hartwich K."/>
            <person name="Poehlein A."/>
            <person name="Daniel R."/>
        </authorList>
    </citation>
    <scope>NUCLEOTIDE SEQUENCE [LARGE SCALE GENOMIC DNA]</scope>
    <source>
        <strain evidence="2">ATCC 7906 / DSM 604 / BCRC 14475 / CIP 104303 / KCTC 5404 / NCIMB 10678 / 9a</strain>
    </source>
</reference>
<accession>K0AXY9</accession>
<protein>
    <recommendedName>
        <fullName evidence="3">DUF4179 domain-containing protein</fullName>
    </recommendedName>
</protein>
<dbReference type="RefSeq" id="WP_014966752.1">
    <property type="nucleotide sequence ID" value="NC_018664.1"/>
</dbReference>
<keyword evidence="2" id="KW-1185">Reference proteome</keyword>
<dbReference type="EMBL" id="CP003326">
    <property type="protein sequence ID" value="AFS77615.1"/>
    <property type="molecule type" value="Genomic_DNA"/>
</dbReference>
<dbReference type="STRING" id="1128398.Curi_c05400"/>
<organism evidence="1 2">
    <name type="scientific">Gottschalkia acidurici (strain ATCC 7906 / DSM 604 / BCRC 14475 / CIP 104303 / KCTC 5404 / NCIMB 10678 / 9a)</name>
    <name type="common">Clostridium acidurici</name>
    <dbReference type="NCBI Taxonomy" id="1128398"/>
    <lineage>
        <taxon>Bacteria</taxon>
        <taxon>Bacillati</taxon>
        <taxon>Bacillota</taxon>
        <taxon>Tissierellia</taxon>
        <taxon>Tissierellales</taxon>
        <taxon>Gottschalkiaceae</taxon>
        <taxon>Gottschalkia</taxon>
    </lineage>
</organism>
<proteinExistence type="predicted"/>
<dbReference type="eggNOG" id="ENOG5030CNM">
    <property type="taxonomic scope" value="Bacteria"/>
</dbReference>
<dbReference type="OrthoDB" id="4990at2"/>
<dbReference type="HOGENOM" id="CLU_078495_0_0_9"/>
<dbReference type="Proteomes" id="UP000006094">
    <property type="component" value="Chromosome"/>
</dbReference>
<name>K0AXY9_GOTA9</name>
<evidence type="ECO:0000313" key="1">
    <source>
        <dbReference type="EMBL" id="AFS77615.1"/>
    </source>
</evidence>
<dbReference type="KEGG" id="cad:Curi_c05400"/>
<evidence type="ECO:0008006" key="3">
    <source>
        <dbReference type="Google" id="ProtNLM"/>
    </source>
</evidence>
<gene>
    <name evidence="1" type="ordered locus">Curi_c05400</name>
</gene>
<evidence type="ECO:0000313" key="2">
    <source>
        <dbReference type="Proteomes" id="UP000006094"/>
    </source>
</evidence>